<evidence type="ECO:0000256" key="5">
    <source>
        <dbReference type="ARBA" id="ARBA00023163"/>
    </source>
</evidence>
<dbReference type="GO" id="GO:0016987">
    <property type="term" value="F:sigma factor activity"/>
    <property type="evidence" value="ECO:0007669"/>
    <property type="project" value="UniProtKB-KW"/>
</dbReference>
<dbReference type="Gene3D" id="1.10.1740.10">
    <property type="match status" value="1"/>
</dbReference>
<evidence type="ECO:0000256" key="2">
    <source>
        <dbReference type="ARBA" id="ARBA00023015"/>
    </source>
</evidence>
<dbReference type="Gene3D" id="1.10.10.10">
    <property type="entry name" value="Winged helix-like DNA-binding domain superfamily/Winged helix DNA-binding domain"/>
    <property type="match status" value="1"/>
</dbReference>
<dbReference type="NCBIfam" id="TIGR02937">
    <property type="entry name" value="sigma70-ECF"/>
    <property type="match status" value="1"/>
</dbReference>
<dbReference type="PANTHER" id="PTHR43133:SF8">
    <property type="entry name" value="RNA POLYMERASE SIGMA FACTOR HI_1459-RELATED"/>
    <property type="match status" value="1"/>
</dbReference>
<dbReference type="InterPro" id="IPR036388">
    <property type="entry name" value="WH-like_DNA-bd_sf"/>
</dbReference>
<protein>
    <submittedName>
        <fullName evidence="6">Sigma-70 family RNA polymerase sigma factor</fullName>
    </submittedName>
</protein>
<dbReference type="KEGG" id="emt:CPZ25_008295"/>
<dbReference type="SUPFAM" id="SSF88946">
    <property type="entry name" value="Sigma2 domain of RNA polymerase sigma factors"/>
    <property type="match status" value="1"/>
</dbReference>
<keyword evidence="4" id="KW-0238">DNA-binding</keyword>
<evidence type="ECO:0000256" key="3">
    <source>
        <dbReference type="ARBA" id="ARBA00023082"/>
    </source>
</evidence>
<dbReference type="RefSeq" id="WP_096920380.1">
    <property type="nucleotide sequence ID" value="NZ_CP029487.1"/>
</dbReference>
<organism evidence="6 7">
    <name type="scientific">Eubacterium maltosivorans</name>
    <dbReference type="NCBI Taxonomy" id="2041044"/>
    <lineage>
        <taxon>Bacteria</taxon>
        <taxon>Bacillati</taxon>
        <taxon>Bacillota</taxon>
        <taxon>Clostridia</taxon>
        <taxon>Eubacteriales</taxon>
        <taxon>Eubacteriaceae</taxon>
        <taxon>Eubacterium</taxon>
    </lineage>
</organism>
<gene>
    <name evidence="6" type="ORF">CPZ25_008295</name>
</gene>
<evidence type="ECO:0000313" key="7">
    <source>
        <dbReference type="Proteomes" id="UP000218387"/>
    </source>
</evidence>
<evidence type="ECO:0000313" key="6">
    <source>
        <dbReference type="EMBL" id="QCT71329.1"/>
    </source>
</evidence>
<dbReference type="EMBL" id="CP029487">
    <property type="protein sequence ID" value="QCT71329.1"/>
    <property type="molecule type" value="Genomic_DNA"/>
</dbReference>
<dbReference type="InterPro" id="IPR039425">
    <property type="entry name" value="RNA_pol_sigma-70-like"/>
</dbReference>
<dbReference type="InterPro" id="IPR013324">
    <property type="entry name" value="RNA_pol_sigma_r3/r4-like"/>
</dbReference>
<evidence type="ECO:0000256" key="1">
    <source>
        <dbReference type="ARBA" id="ARBA00010641"/>
    </source>
</evidence>
<dbReference type="GO" id="GO:0003677">
    <property type="term" value="F:DNA binding"/>
    <property type="evidence" value="ECO:0007669"/>
    <property type="project" value="UniProtKB-KW"/>
</dbReference>
<dbReference type="InterPro" id="IPR014284">
    <property type="entry name" value="RNA_pol_sigma-70_dom"/>
</dbReference>
<comment type="similarity">
    <text evidence="1">Belongs to the sigma-70 factor family. ECF subfamily.</text>
</comment>
<name>A0A4P9C747_EUBML</name>
<evidence type="ECO:0000256" key="4">
    <source>
        <dbReference type="ARBA" id="ARBA00023125"/>
    </source>
</evidence>
<keyword evidence="7" id="KW-1185">Reference proteome</keyword>
<accession>A0A4P9C747</accession>
<dbReference type="SUPFAM" id="SSF88659">
    <property type="entry name" value="Sigma3 and sigma4 domains of RNA polymerase sigma factors"/>
    <property type="match status" value="1"/>
</dbReference>
<reference evidence="6 7" key="1">
    <citation type="submission" date="2018-05" db="EMBL/GenBank/DDBJ databases">
        <title>Genome comparison of Eubacterium sp.</title>
        <authorList>
            <person name="Feng Y."/>
            <person name="Sanchez-Andrea I."/>
            <person name="Stams A.J.M."/>
            <person name="De Vos W.M."/>
        </authorList>
    </citation>
    <scope>NUCLEOTIDE SEQUENCE [LARGE SCALE GENOMIC DNA]</scope>
    <source>
        <strain evidence="6 7">YI</strain>
    </source>
</reference>
<dbReference type="PANTHER" id="PTHR43133">
    <property type="entry name" value="RNA POLYMERASE ECF-TYPE SIGMA FACTO"/>
    <property type="match status" value="1"/>
</dbReference>
<dbReference type="Proteomes" id="UP000218387">
    <property type="component" value="Chromosome"/>
</dbReference>
<keyword evidence="5" id="KW-0804">Transcription</keyword>
<dbReference type="GO" id="GO:0006352">
    <property type="term" value="P:DNA-templated transcription initiation"/>
    <property type="evidence" value="ECO:0007669"/>
    <property type="project" value="InterPro"/>
</dbReference>
<proteinExistence type="inferred from homology"/>
<dbReference type="InterPro" id="IPR013325">
    <property type="entry name" value="RNA_pol_sigma_r2"/>
</dbReference>
<dbReference type="AlphaFoldDB" id="A0A4P9C747"/>
<sequence length="209" mass="24175">MDYKEIERWVLRAQKGDGESMAFLERMFRPLMLASADKARPENYSFEDCLQDARLFFLEGVKCYDGTRGGGFAAYIKTYLYRSLQNKRRKCWRRLVRDISGDGSSHEEEEGTLFDTLPDFSVDIMGNYIHREELEALSKAMAELTPGELSLLRAVYGQGQTLRCAAQSLGMGYSTVQYRHRRLLEVLKKRLTEAPLRKELVKKRIPDNL</sequence>
<keyword evidence="3" id="KW-0731">Sigma factor</keyword>
<keyword evidence="2" id="KW-0805">Transcription regulation</keyword>